<evidence type="ECO:0000313" key="2">
    <source>
        <dbReference type="EMBL" id="NIJ13086.1"/>
    </source>
</evidence>
<evidence type="ECO:0000313" key="3">
    <source>
        <dbReference type="Proteomes" id="UP000545493"/>
    </source>
</evidence>
<feature type="domain" description="DUF1918" evidence="1">
    <location>
        <begin position="25"/>
        <end position="82"/>
    </location>
</feature>
<accession>A0A7X5URY3</accession>
<dbReference type="Proteomes" id="UP000545493">
    <property type="component" value="Unassembled WGS sequence"/>
</dbReference>
<evidence type="ECO:0000259" key="1">
    <source>
        <dbReference type="Pfam" id="PF08940"/>
    </source>
</evidence>
<protein>
    <recommendedName>
        <fullName evidence="1">DUF1918 domain-containing protein</fullName>
    </recommendedName>
</protein>
<dbReference type="InterPro" id="IPR015035">
    <property type="entry name" value="DUF1918"/>
</dbReference>
<dbReference type="RefSeq" id="WP_313886809.1">
    <property type="nucleotide sequence ID" value="NZ_JAAOYM010000001.1"/>
</dbReference>
<sequence length="118" mass="12848">MLSAGRGLAVEPDECAATSTMGEAMRARAGDWLLIKGSVVGSVDELGFIVEVRGNDGAPPYLVRWLRDDHVTLIYPGPDAVVLSAAEKAAADEQQRHRIEETQRVILEQRDLRRHAAG</sequence>
<dbReference type="EMBL" id="JAAOYM010000001">
    <property type="protein sequence ID" value="NIJ13086.1"/>
    <property type="molecule type" value="Genomic_DNA"/>
</dbReference>
<gene>
    <name evidence="2" type="ORF">FHU38_003430</name>
</gene>
<dbReference type="Pfam" id="PF08940">
    <property type="entry name" value="DUF1918"/>
    <property type="match status" value="1"/>
</dbReference>
<dbReference type="AlphaFoldDB" id="A0A7X5URY3"/>
<dbReference type="SUPFAM" id="SSF50118">
    <property type="entry name" value="Cell growth inhibitor/plasmid maintenance toxic component"/>
    <property type="match status" value="1"/>
</dbReference>
<organism evidence="2 3">
    <name type="scientific">Saccharomonospora amisosensis</name>
    <dbReference type="NCBI Taxonomy" id="1128677"/>
    <lineage>
        <taxon>Bacteria</taxon>
        <taxon>Bacillati</taxon>
        <taxon>Actinomycetota</taxon>
        <taxon>Actinomycetes</taxon>
        <taxon>Pseudonocardiales</taxon>
        <taxon>Pseudonocardiaceae</taxon>
        <taxon>Saccharomonospora</taxon>
    </lineage>
</organism>
<keyword evidence="3" id="KW-1185">Reference proteome</keyword>
<dbReference type="Gene3D" id="2.30.30.440">
    <property type="entry name" value="Domain of unknown function DUF1918"/>
    <property type="match status" value="1"/>
</dbReference>
<reference evidence="2 3" key="1">
    <citation type="submission" date="2020-03" db="EMBL/GenBank/DDBJ databases">
        <title>Sequencing the genomes of 1000 actinobacteria strains.</title>
        <authorList>
            <person name="Klenk H.-P."/>
        </authorList>
    </citation>
    <scope>NUCLEOTIDE SEQUENCE [LARGE SCALE GENOMIC DNA]</scope>
    <source>
        <strain evidence="2 3">DSM 45685</strain>
    </source>
</reference>
<proteinExistence type="predicted"/>
<comment type="caution">
    <text evidence="2">The sequence shown here is derived from an EMBL/GenBank/DDBJ whole genome shotgun (WGS) entry which is preliminary data.</text>
</comment>
<name>A0A7X5URY3_9PSEU</name>